<evidence type="ECO:0000313" key="2">
    <source>
        <dbReference type="EMBL" id="CDW81298.1"/>
    </source>
</evidence>
<evidence type="ECO:0000313" key="3">
    <source>
        <dbReference type="Proteomes" id="UP000039865"/>
    </source>
</evidence>
<dbReference type="AlphaFoldDB" id="A0A078AKF3"/>
<feature type="region of interest" description="Disordered" evidence="1">
    <location>
        <begin position="348"/>
        <end position="368"/>
    </location>
</feature>
<dbReference type="Proteomes" id="UP000039865">
    <property type="component" value="Unassembled WGS sequence"/>
</dbReference>
<keyword evidence="3" id="KW-1185">Reference proteome</keyword>
<accession>A0A078AKF3</accession>
<sequence length="550" mass="63351">MYQPLIDILQKKGKIVTSETGEVLVEIKDVFQTLHSTEFLNITPLFLNHRETYANIKLIITSVIITRRAYLSGDEIRQGIIAYTLISRECKSEWLPMYVEKIIKTFRMVNKTVSEVVLKKWFEHVRSNLECNMESRIQVEKEIKQKKLDVPFLLPHEFLFLLCNCSNRLETISRLHNPELVSVKGNIYQWELSNPLNQGTFHQSHIHLLPQTAFTNQAPHIIITNTLNKEAEEKNIRVMGMKPQQSQNQISVINSQSNEQNKSPSKSKLLQVKAAHGSSGFAQQLDEMKTDLKNMKHSAVAVLGNAKKFLQRFQSPYLEIIQNASQGTIDRINSPLKNKDNVFLTQPALSQDLRDSPEKRKRPQTAKIPLSNRQIQERNRTFMHVSKINLKRAQALKQQEIASSVYRPPDKNTMRSQFSEIFSEKDQFKECQVMGRNLASLNVSKSRESLNIQKKATERIKNWMFDELNKYEEAQTEKSKAMATTAIDGNSEACGVGVGSSKKFEKMLDYVQNFSKQVSYSSMPKRRPISSYSYRTTLSQAQTYKKLNMH</sequence>
<reference evidence="2 3" key="1">
    <citation type="submission" date="2014-06" db="EMBL/GenBank/DDBJ databases">
        <authorList>
            <person name="Swart Estienne"/>
        </authorList>
    </citation>
    <scope>NUCLEOTIDE SEQUENCE [LARGE SCALE GENOMIC DNA]</scope>
    <source>
        <strain evidence="2 3">130c</strain>
    </source>
</reference>
<name>A0A078AKF3_STYLE</name>
<organism evidence="2 3">
    <name type="scientific">Stylonychia lemnae</name>
    <name type="common">Ciliate</name>
    <dbReference type="NCBI Taxonomy" id="5949"/>
    <lineage>
        <taxon>Eukaryota</taxon>
        <taxon>Sar</taxon>
        <taxon>Alveolata</taxon>
        <taxon>Ciliophora</taxon>
        <taxon>Intramacronucleata</taxon>
        <taxon>Spirotrichea</taxon>
        <taxon>Stichotrichia</taxon>
        <taxon>Sporadotrichida</taxon>
        <taxon>Oxytrichidae</taxon>
        <taxon>Stylonychinae</taxon>
        <taxon>Stylonychia</taxon>
    </lineage>
</organism>
<protein>
    <submittedName>
        <fullName evidence="2">Uncharacterized protein</fullName>
    </submittedName>
</protein>
<proteinExistence type="predicted"/>
<gene>
    <name evidence="2" type="primary">Contig19819.g21017</name>
    <name evidence="2" type="ORF">STYLEM_10313</name>
</gene>
<evidence type="ECO:0000256" key="1">
    <source>
        <dbReference type="SAM" id="MobiDB-lite"/>
    </source>
</evidence>
<dbReference type="InParanoid" id="A0A078AKF3"/>
<dbReference type="EMBL" id="CCKQ01009792">
    <property type="protein sequence ID" value="CDW81298.1"/>
    <property type="molecule type" value="Genomic_DNA"/>
</dbReference>